<dbReference type="EMBL" id="CP096115">
    <property type="protein sequence ID" value="UUX93246.1"/>
    <property type="molecule type" value="Genomic_DNA"/>
</dbReference>
<protein>
    <recommendedName>
        <fullName evidence="10">Cobalamin import system permease protein BtuC</fullName>
    </recommendedName>
</protein>
<evidence type="ECO:0000256" key="8">
    <source>
        <dbReference type="ARBA" id="ARBA00053891"/>
    </source>
</evidence>
<evidence type="ECO:0000256" key="5">
    <source>
        <dbReference type="ARBA" id="ARBA00022692"/>
    </source>
</evidence>
<dbReference type="KEGG" id="mend:L6E24_03735"/>
<gene>
    <name evidence="12" type="ORF">L6E24_03735</name>
</gene>
<dbReference type="InterPro" id="IPR037294">
    <property type="entry name" value="ABC_BtuC-like"/>
</dbReference>
<name>A0A9E7PQZ5_9EURY</name>
<evidence type="ECO:0000256" key="2">
    <source>
        <dbReference type="ARBA" id="ARBA00007935"/>
    </source>
</evidence>
<comment type="subunit">
    <text evidence="9">The complex is composed of two ATP-binding proteins (BtuD), two transmembrane proteins (BtuC) and a solute-binding protein (BtuF).</text>
</comment>
<feature type="transmembrane region" description="Helical" evidence="11">
    <location>
        <begin position="142"/>
        <end position="161"/>
    </location>
</feature>
<dbReference type="GeneID" id="74306777"/>
<evidence type="ECO:0000313" key="12">
    <source>
        <dbReference type="EMBL" id="UUX93246.1"/>
    </source>
</evidence>
<dbReference type="RefSeq" id="WP_257743385.1">
    <property type="nucleotide sequence ID" value="NZ_CP096115.1"/>
</dbReference>
<evidence type="ECO:0000256" key="3">
    <source>
        <dbReference type="ARBA" id="ARBA00022448"/>
    </source>
</evidence>
<dbReference type="GO" id="GO:0022857">
    <property type="term" value="F:transmembrane transporter activity"/>
    <property type="evidence" value="ECO:0007669"/>
    <property type="project" value="InterPro"/>
</dbReference>
<evidence type="ECO:0000256" key="11">
    <source>
        <dbReference type="SAM" id="Phobius"/>
    </source>
</evidence>
<dbReference type="InterPro" id="IPR000522">
    <property type="entry name" value="ABC_transptr_permease_BtuC"/>
</dbReference>
<keyword evidence="4" id="KW-1003">Cell membrane</keyword>
<feature type="transmembrane region" description="Helical" evidence="11">
    <location>
        <begin position="303"/>
        <end position="323"/>
    </location>
</feature>
<dbReference type="Pfam" id="PF01032">
    <property type="entry name" value="FecCD"/>
    <property type="match status" value="1"/>
</dbReference>
<accession>A0A9E7PQZ5</accession>
<dbReference type="SUPFAM" id="SSF81345">
    <property type="entry name" value="ABC transporter involved in vitamin B12 uptake, BtuC"/>
    <property type="match status" value="1"/>
</dbReference>
<evidence type="ECO:0000256" key="6">
    <source>
        <dbReference type="ARBA" id="ARBA00022989"/>
    </source>
</evidence>
<comment type="similarity">
    <text evidence="2">Belongs to the binding-protein-dependent transport system permease family. FecCD subfamily.</text>
</comment>
<dbReference type="FunFam" id="1.10.3470.10:FF:000001">
    <property type="entry name" value="Vitamin B12 ABC transporter permease BtuC"/>
    <property type="match status" value="1"/>
</dbReference>
<reference evidence="12" key="1">
    <citation type="submission" date="2022-04" db="EMBL/GenBank/DDBJ databases">
        <title>Complete genome of Methanoplanus endosymbiosus DSM 3599.</title>
        <authorList>
            <person name="Chen S.-C."/>
            <person name="You Y.-T."/>
            <person name="Zhou Y.-Z."/>
            <person name="Lai M.-C."/>
        </authorList>
    </citation>
    <scope>NUCLEOTIDE SEQUENCE</scope>
    <source>
        <strain evidence="12">DSM 3599</strain>
    </source>
</reference>
<keyword evidence="13" id="KW-1185">Reference proteome</keyword>
<feature type="transmembrane region" description="Helical" evidence="11">
    <location>
        <begin position="214"/>
        <end position="233"/>
    </location>
</feature>
<proteinExistence type="inferred from homology"/>
<feature type="transmembrane region" description="Helical" evidence="11">
    <location>
        <begin position="108"/>
        <end position="130"/>
    </location>
</feature>
<keyword evidence="7 11" id="KW-0472">Membrane</keyword>
<dbReference type="GO" id="GO:0033214">
    <property type="term" value="P:siderophore-iron import into cell"/>
    <property type="evidence" value="ECO:0007669"/>
    <property type="project" value="TreeGrafter"/>
</dbReference>
<dbReference type="PANTHER" id="PTHR30472:SF25">
    <property type="entry name" value="ABC TRANSPORTER PERMEASE PROTEIN MJ0876-RELATED"/>
    <property type="match status" value="1"/>
</dbReference>
<organism evidence="12 13">
    <name type="scientific">Methanoplanus endosymbiosus</name>
    <dbReference type="NCBI Taxonomy" id="33865"/>
    <lineage>
        <taxon>Archaea</taxon>
        <taxon>Methanobacteriati</taxon>
        <taxon>Methanobacteriota</taxon>
        <taxon>Stenosarchaea group</taxon>
        <taxon>Methanomicrobia</taxon>
        <taxon>Methanomicrobiales</taxon>
        <taxon>Methanomicrobiaceae</taxon>
        <taxon>Methanoplanus</taxon>
    </lineage>
</organism>
<dbReference type="AlphaFoldDB" id="A0A9E7PQZ5"/>
<dbReference type="PANTHER" id="PTHR30472">
    <property type="entry name" value="FERRIC ENTEROBACTIN TRANSPORT SYSTEM PERMEASE PROTEIN"/>
    <property type="match status" value="1"/>
</dbReference>
<evidence type="ECO:0000256" key="9">
    <source>
        <dbReference type="ARBA" id="ARBA00064420"/>
    </source>
</evidence>
<evidence type="ECO:0000256" key="7">
    <source>
        <dbReference type="ARBA" id="ARBA00023136"/>
    </source>
</evidence>
<evidence type="ECO:0000256" key="1">
    <source>
        <dbReference type="ARBA" id="ARBA00004651"/>
    </source>
</evidence>
<keyword evidence="6 11" id="KW-1133">Transmembrane helix</keyword>
<keyword evidence="3" id="KW-0813">Transport</keyword>
<feature type="transmembrane region" description="Helical" evidence="11">
    <location>
        <begin position="77"/>
        <end position="96"/>
    </location>
</feature>
<comment type="function">
    <text evidence="8">Required for corrinoid utilization. Probably part of the ABC transporter complex BtuCDF involved in cobalamin (vitamin B12) import. Probably involved in the translocation of the substrate across the membrane.</text>
</comment>
<evidence type="ECO:0000313" key="13">
    <source>
        <dbReference type="Proteomes" id="UP001060368"/>
    </source>
</evidence>
<feature type="transmembrane region" description="Helical" evidence="11">
    <location>
        <begin position="173"/>
        <end position="194"/>
    </location>
</feature>
<evidence type="ECO:0000256" key="10">
    <source>
        <dbReference type="ARBA" id="ARBA00071366"/>
    </source>
</evidence>
<dbReference type="CDD" id="cd06550">
    <property type="entry name" value="TM_ABC_iron-siderophores_like"/>
    <property type="match status" value="1"/>
</dbReference>
<comment type="subcellular location">
    <subcellularLocation>
        <location evidence="1">Cell membrane</location>
        <topology evidence="1">Multi-pass membrane protein</topology>
    </subcellularLocation>
</comment>
<keyword evidence="5 11" id="KW-0812">Transmembrane</keyword>
<evidence type="ECO:0000256" key="4">
    <source>
        <dbReference type="ARBA" id="ARBA00022475"/>
    </source>
</evidence>
<feature type="transmembrane region" description="Helical" evidence="11">
    <location>
        <begin position="330"/>
        <end position="351"/>
    </location>
</feature>
<dbReference type="Gene3D" id="1.10.3470.10">
    <property type="entry name" value="ABC transporter involved in vitamin B12 uptake, BtuC"/>
    <property type="match status" value="1"/>
</dbReference>
<dbReference type="Proteomes" id="UP001060368">
    <property type="component" value="Chromosome"/>
</dbReference>
<dbReference type="GO" id="GO:0005886">
    <property type="term" value="C:plasma membrane"/>
    <property type="evidence" value="ECO:0007669"/>
    <property type="project" value="UniProtKB-SubCell"/>
</dbReference>
<sequence>MNTTEKDFNLKYKDYILNKKYFLLSSLILTLIIFIISISLGAVRIPIHEVISAFTGNSISEETYIIIRDVRLPQACAALIAGIALSLSGVAMQAVLKNPLGSPFTLGLSHAAAFGAAMAVIIFGTGMMTSGISGSIVINNPYITSAFAFLFCMTATGLILGISNLKSGQPETIVLAGIAIGSLFTAATMALQYFADDTQLASIIFWTFGDTGRAGWNEIIIMLIPTITALVYFQKNSMDYNAISLGDEVAHGLGINVKRKRLTGMVISSLVTAVVVSFLGVIGFIGLISPHIARMLIGGDHRYLIPASCITGAAILLCADTAARMIMAPFVIPVAVLTSFIGAPLFLFILFRNKL</sequence>
<feature type="transmembrane region" description="Helical" evidence="11">
    <location>
        <begin position="266"/>
        <end position="288"/>
    </location>
</feature>
<feature type="transmembrane region" description="Helical" evidence="11">
    <location>
        <begin position="21"/>
        <end position="43"/>
    </location>
</feature>